<dbReference type="GO" id="GO:0036064">
    <property type="term" value="C:ciliary basal body"/>
    <property type="evidence" value="ECO:0007669"/>
    <property type="project" value="TreeGrafter"/>
</dbReference>
<evidence type="ECO:0000313" key="3">
    <source>
        <dbReference type="EnsemblMetazoa" id="MDOA000982-PA"/>
    </source>
</evidence>
<dbReference type="GO" id="GO:0035253">
    <property type="term" value="C:ciliary rootlet"/>
    <property type="evidence" value="ECO:0007669"/>
    <property type="project" value="TreeGrafter"/>
</dbReference>
<reference evidence="3" key="1">
    <citation type="submission" date="2020-05" db="UniProtKB">
        <authorList>
            <consortium name="EnsemblMetazoa"/>
        </authorList>
    </citation>
    <scope>IDENTIFICATION</scope>
    <source>
        <strain evidence="3">Aabys</strain>
    </source>
</reference>
<reference evidence="5" key="2">
    <citation type="submission" date="2025-04" db="UniProtKB">
        <authorList>
            <consortium name="RefSeq"/>
        </authorList>
    </citation>
    <scope>IDENTIFICATION</scope>
    <source>
        <strain evidence="5">Aabys</strain>
    </source>
</reference>
<protein>
    <submittedName>
        <fullName evidence="5">Myosin-9</fullName>
    </submittedName>
</protein>
<sequence length="620" mass="71478">METEKVDINQKIAEIKKRILLAEGQKTANLAEWQKQNRINCDTISTLKKEIKELTVKCGRLRNPLQRSVIMKETAATNAVAVPGEKVRKTSSALPTIVVGKVSYPIGARNVDDAIFLTDLKITENRKQLDLLRHRFKCRKQHFAKLMEQYRELVANKEAQEQNLGEKPPETLEEDNNRKLVCQLENQIHRTNVQWMEAEHIRKKYRSIEASLMNDAERFEKSLRELEVALSEQQQEINRLQEIHNEAIEMRDSAKVILQRQEHQANISQKTRERQAMEFRKLVEQRKMELERIGRKLFFEGKTLHHQDSIGSSSGEPHTGKPEAEEDENSQLKNVTGGMEELFKNLMEVSGATSPHEVFERFSSQKESALRLNYLRAAAEAEKNSLEQLRENLTKELESSKFSDVKEKEVNQEVIEHIKSQIADYEIEREKNLESAEKTMDVLKFIKDRLCEMIYKLQEVNETKVELKDKDVSIQVQELPDFLVHKAEDRDLIQILKYKLEKCQELNKLPEEISGDKLDLDISEEEFMMALQPPKSPSAHENEKPAAMPMCYYNLLAGRNQRATGTLSSSPEQAPAAAAAGNEEESEVPSRNFLKRQSVLIVDSKSRRKPFRAAPAARRK</sequence>
<proteinExistence type="predicted"/>
<keyword evidence="4" id="KW-1185">Reference proteome</keyword>
<feature type="coiled-coil region" evidence="1">
    <location>
        <begin position="372"/>
        <end position="399"/>
    </location>
</feature>
<dbReference type="PANTHER" id="PTHR46518:SF1">
    <property type="entry name" value="OUTER DYNEIN ARM-DOCKING COMPLEX SUBUNIT 3"/>
    <property type="match status" value="1"/>
</dbReference>
<dbReference type="GO" id="GO:0097542">
    <property type="term" value="C:ciliary tip"/>
    <property type="evidence" value="ECO:0007669"/>
    <property type="project" value="TreeGrafter"/>
</dbReference>
<dbReference type="VEuPathDB" id="VectorBase:MDOA000982"/>
<dbReference type="eggNOG" id="ENOG502QR7A">
    <property type="taxonomic scope" value="Eukaryota"/>
</dbReference>
<dbReference type="PANTHER" id="PTHR46518">
    <property type="entry name" value="COILED-COIL DOMAIN-CONTAINING PROTEIN 151"/>
    <property type="match status" value="1"/>
</dbReference>
<dbReference type="GeneID" id="101899767"/>
<dbReference type="KEGG" id="mde:101899767"/>
<evidence type="ECO:0000256" key="1">
    <source>
        <dbReference type="SAM" id="Coils"/>
    </source>
</evidence>
<dbReference type="RefSeq" id="XP_005190404.1">
    <property type="nucleotide sequence ID" value="XM_005190347.2"/>
</dbReference>
<accession>A0A1I8M3U8</accession>
<dbReference type="OrthoDB" id="10255247at2759"/>
<dbReference type="STRING" id="7370.A0A1I8M3U8"/>
<dbReference type="GO" id="GO:0036158">
    <property type="term" value="P:outer dynein arm assembly"/>
    <property type="evidence" value="ECO:0007669"/>
    <property type="project" value="InterPro"/>
</dbReference>
<dbReference type="InterPro" id="IPR033192">
    <property type="entry name" value="ODAD3"/>
</dbReference>
<keyword evidence="1" id="KW-0175">Coiled coil</keyword>
<dbReference type="Proteomes" id="UP001652621">
    <property type="component" value="Unplaced"/>
</dbReference>
<dbReference type="AlphaFoldDB" id="A0A1I8M3U8"/>
<feature type="region of interest" description="Disordered" evidence="2">
    <location>
        <begin position="305"/>
        <end position="332"/>
    </location>
</feature>
<name>A0A1I8M3U8_MUSDO</name>
<evidence type="ECO:0000256" key="2">
    <source>
        <dbReference type="SAM" id="MobiDB-lite"/>
    </source>
</evidence>
<dbReference type="GO" id="GO:0003341">
    <property type="term" value="P:cilium movement"/>
    <property type="evidence" value="ECO:0007669"/>
    <property type="project" value="InterPro"/>
</dbReference>
<dbReference type="VEuPathDB" id="VectorBase:MDOMA2_008779"/>
<feature type="region of interest" description="Disordered" evidence="2">
    <location>
        <begin position="563"/>
        <end position="594"/>
    </location>
</feature>
<dbReference type="EnsemblMetazoa" id="MDOA000982-RA">
    <property type="protein sequence ID" value="MDOA000982-PA"/>
    <property type="gene ID" value="MDOA000982"/>
</dbReference>
<organism evidence="3">
    <name type="scientific">Musca domestica</name>
    <name type="common">House fly</name>
    <dbReference type="NCBI Taxonomy" id="7370"/>
    <lineage>
        <taxon>Eukaryota</taxon>
        <taxon>Metazoa</taxon>
        <taxon>Ecdysozoa</taxon>
        <taxon>Arthropoda</taxon>
        <taxon>Hexapoda</taxon>
        <taxon>Insecta</taxon>
        <taxon>Pterygota</taxon>
        <taxon>Neoptera</taxon>
        <taxon>Endopterygota</taxon>
        <taxon>Diptera</taxon>
        <taxon>Brachycera</taxon>
        <taxon>Muscomorpha</taxon>
        <taxon>Muscoidea</taxon>
        <taxon>Muscidae</taxon>
        <taxon>Musca</taxon>
    </lineage>
</organism>
<evidence type="ECO:0000313" key="5">
    <source>
        <dbReference type="RefSeq" id="XP_005190404.1"/>
    </source>
</evidence>
<evidence type="ECO:0000313" key="4">
    <source>
        <dbReference type="Proteomes" id="UP001652621"/>
    </source>
</evidence>
<feature type="coiled-coil region" evidence="1">
    <location>
        <begin position="209"/>
        <end position="250"/>
    </location>
</feature>
<gene>
    <name evidence="3" type="primary">101899767</name>
    <name evidence="5" type="synonym">LOC101899767</name>
</gene>
<feature type="compositionally biased region" description="Low complexity" evidence="2">
    <location>
        <begin position="568"/>
        <end position="581"/>
    </location>
</feature>